<sequence length="46" mass="5326">MSSEKYFTSNQVEHEADLGNGYFVDYLTGLQGYRDEDGNEIYDEPK</sequence>
<dbReference type="Proteomes" id="UP000004641">
    <property type="component" value="Unassembled WGS sequence"/>
</dbReference>
<dbReference type="EMBL" id="ABHU01000012">
    <property type="protein sequence ID" value="EDU90372.1"/>
    <property type="molecule type" value="Genomic_DNA"/>
</dbReference>
<dbReference type="BioCyc" id="ECOL478008-HMP:G76-483878-MONOMER"/>
<proteinExistence type="predicted"/>
<comment type="caution">
    <text evidence="1">The sequence shown here is derived from an EMBL/GenBank/DDBJ whole genome shotgun (WGS) entry which is preliminary data.</text>
</comment>
<dbReference type="AlphaFoldDB" id="A0A0H3PQI6"/>
<name>A0A0H3PQI6_ECO5C</name>
<organism evidence="1 2">
    <name type="scientific">Escherichia coli O157:H7 (strain EC869)</name>
    <dbReference type="NCBI Taxonomy" id="478008"/>
    <lineage>
        <taxon>Bacteria</taxon>
        <taxon>Pseudomonadati</taxon>
        <taxon>Pseudomonadota</taxon>
        <taxon>Gammaproteobacteria</taxon>
        <taxon>Enterobacterales</taxon>
        <taxon>Enterobacteriaceae</taxon>
        <taxon>Escherichia</taxon>
    </lineage>
</organism>
<accession>A0A0H3PQI6</accession>
<protein>
    <submittedName>
        <fullName evidence="1">Uncharacterized protein</fullName>
    </submittedName>
</protein>
<evidence type="ECO:0000313" key="2">
    <source>
        <dbReference type="Proteomes" id="UP000004641"/>
    </source>
</evidence>
<evidence type="ECO:0000313" key="1">
    <source>
        <dbReference type="EMBL" id="EDU90372.1"/>
    </source>
</evidence>
<reference evidence="1 2" key="1">
    <citation type="journal article" date="2011" name="Appl. Environ. Microbiol.">
        <title>Genome signatures of Escherichia coli O157:H7 isolates from the bovine host reservoir.</title>
        <authorList>
            <person name="Eppinger M."/>
            <person name="Mammel M.K."/>
            <person name="Leclerc J.E."/>
            <person name="Ravel J."/>
            <person name="Cebula T.A."/>
        </authorList>
    </citation>
    <scope>NUCLEOTIDE SEQUENCE [LARGE SCALE GENOMIC DNA]</scope>
    <source>
        <strain evidence="1 2">EC869</strain>
    </source>
</reference>
<gene>
    <name evidence="1" type="ORF">ECH7EC869_4671</name>
</gene>